<dbReference type="PANTHER" id="PTHR30565:SF9">
    <property type="entry name" value="PROTEIN YCIF"/>
    <property type="match status" value="1"/>
</dbReference>
<name>A0A4S8H899_9BACT</name>
<dbReference type="InterPro" id="IPR012347">
    <property type="entry name" value="Ferritin-like"/>
</dbReference>
<sequence>MGSNTQGTKNSMLQEFFVTCLQELYWSETHLIDVLNTMSTAASTPQLKEAFLVHKEETARQKTRLEQVFALLALPAQAEPCVGLQGLFDEGWQVIDETEEGSAQRDVALIIAAQKVEHYEIACYGSLMTLAKTMGQNEVAAILAPTLEEEKQTDVTLTTIAESGLNAEASHEKLSV</sequence>
<dbReference type="AlphaFoldDB" id="A0A4S8H899"/>
<comment type="caution">
    <text evidence="1">The sequence shown here is derived from an EMBL/GenBank/DDBJ whole genome shotgun (WGS) entry which is preliminary data.</text>
</comment>
<dbReference type="EMBL" id="STFF01000017">
    <property type="protein sequence ID" value="THU30209.1"/>
    <property type="molecule type" value="Genomic_DNA"/>
</dbReference>
<dbReference type="OrthoDB" id="9795056at2"/>
<dbReference type="Proteomes" id="UP000306918">
    <property type="component" value="Unassembled WGS sequence"/>
</dbReference>
<accession>A0A4S8H899</accession>
<reference evidence="1 2" key="1">
    <citation type="submission" date="2019-04" db="EMBL/GenBank/DDBJ databases">
        <title>Niastella caeni sp. nov., isolated from activated sludge.</title>
        <authorList>
            <person name="Sheng M."/>
        </authorList>
    </citation>
    <scope>NUCLEOTIDE SEQUENCE [LARGE SCALE GENOMIC DNA]</scope>
    <source>
        <strain evidence="1 2">HX-2-15</strain>
    </source>
</reference>
<dbReference type="InterPro" id="IPR010287">
    <property type="entry name" value="DUF892_YciF-like"/>
</dbReference>
<evidence type="ECO:0000313" key="2">
    <source>
        <dbReference type="Proteomes" id="UP000306918"/>
    </source>
</evidence>
<evidence type="ECO:0000313" key="1">
    <source>
        <dbReference type="EMBL" id="THU30209.1"/>
    </source>
</evidence>
<dbReference type="PANTHER" id="PTHR30565">
    <property type="entry name" value="PROTEIN YCIF"/>
    <property type="match status" value="1"/>
</dbReference>
<gene>
    <name evidence="1" type="ORF">FAM09_30370</name>
</gene>
<dbReference type="Pfam" id="PF05974">
    <property type="entry name" value="DUF892"/>
    <property type="match status" value="1"/>
</dbReference>
<dbReference type="InterPro" id="IPR009078">
    <property type="entry name" value="Ferritin-like_SF"/>
</dbReference>
<keyword evidence="2" id="KW-1185">Reference proteome</keyword>
<dbReference type="CDD" id="cd07909">
    <property type="entry name" value="YciF"/>
    <property type="match status" value="1"/>
</dbReference>
<dbReference type="InterPro" id="IPR047114">
    <property type="entry name" value="YciF"/>
</dbReference>
<organism evidence="1 2">
    <name type="scientific">Niastella caeni</name>
    <dbReference type="NCBI Taxonomy" id="2569763"/>
    <lineage>
        <taxon>Bacteria</taxon>
        <taxon>Pseudomonadati</taxon>
        <taxon>Bacteroidota</taxon>
        <taxon>Chitinophagia</taxon>
        <taxon>Chitinophagales</taxon>
        <taxon>Chitinophagaceae</taxon>
        <taxon>Niastella</taxon>
    </lineage>
</organism>
<protein>
    <submittedName>
        <fullName evidence="1">Ferritin-like domain-containing protein</fullName>
    </submittedName>
</protein>
<dbReference type="SUPFAM" id="SSF47240">
    <property type="entry name" value="Ferritin-like"/>
    <property type="match status" value="1"/>
</dbReference>
<proteinExistence type="predicted"/>
<dbReference type="Gene3D" id="1.20.1260.10">
    <property type="match status" value="1"/>
</dbReference>